<dbReference type="PANTHER" id="PTHR46708:SF1">
    <property type="entry name" value="TENASCIN"/>
    <property type="match status" value="1"/>
</dbReference>
<dbReference type="InterPro" id="IPR036116">
    <property type="entry name" value="FN3_sf"/>
</dbReference>
<dbReference type="PROSITE" id="PS50853">
    <property type="entry name" value="FN3"/>
    <property type="match status" value="4"/>
</dbReference>
<dbReference type="Gene3D" id="2.10.25.10">
    <property type="entry name" value="Laminin"/>
    <property type="match status" value="12"/>
</dbReference>
<dbReference type="Proteomes" id="UP000694388">
    <property type="component" value="Unplaced"/>
</dbReference>
<evidence type="ECO:0000259" key="13">
    <source>
        <dbReference type="PROSITE" id="PS50026"/>
    </source>
</evidence>
<dbReference type="SMART" id="SM00186">
    <property type="entry name" value="FBG"/>
    <property type="match status" value="1"/>
</dbReference>
<feature type="domain" description="Fibronectin type-III" evidence="14">
    <location>
        <begin position="771"/>
        <end position="861"/>
    </location>
</feature>
<proteinExistence type="inferred from homology"/>
<dbReference type="FunFam" id="2.10.25.10:FF:000001">
    <property type="entry name" value="Tenascin C"/>
    <property type="match status" value="11"/>
</dbReference>
<keyword evidence="11" id="KW-1133">Transmembrane helix</keyword>
<evidence type="ECO:0000259" key="14">
    <source>
        <dbReference type="PROSITE" id="PS50853"/>
    </source>
</evidence>
<protein>
    <submittedName>
        <fullName evidence="16">Tenascin C</fullName>
    </submittedName>
</protein>
<dbReference type="FunFam" id="2.60.40.10:FF:000099">
    <property type="entry name" value="Fibronectin 1"/>
    <property type="match status" value="1"/>
</dbReference>
<dbReference type="PROSITE" id="PS50026">
    <property type="entry name" value="EGF_3"/>
    <property type="match status" value="1"/>
</dbReference>
<feature type="disulfide bond" evidence="10">
    <location>
        <begin position="512"/>
        <end position="521"/>
    </location>
</feature>
<feature type="domain" description="Fibronectin type-III" evidence="14">
    <location>
        <begin position="1007"/>
        <end position="1097"/>
    </location>
</feature>
<reference evidence="16" key="2">
    <citation type="submission" date="2025-09" db="UniProtKB">
        <authorList>
            <consortium name="Ensembl"/>
        </authorList>
    </citation>
    <scope>IDENTIFICATION</scope>
</reference>
<dbReference type="InterPro" id="IPR013783">
    <property type="entry name" value="Ig-like_fold"/>
</dbReference>
<feature type="domain" description="Fibronectin type-III" evidence="14">
    <location>
        <begin position="1173"/>
        <end position="1258"/>
    </location>
</feature>
<dbReference type="SMART" id="SM00181">
    <property type="entry name" value="EGF"/>
    <property type="match status" value="11"/>
</dbReference>
<dbReference type="CDD" id="cd00063">
    <property type="entry name" value="FN3"/>
    <property type="match status" value="5"/>
</dbReference>
<name>A0A8C4R408_EPTBU</name>
<dbReference type="Pfam" id="PF00041">
    <property type="entry name" value="fn3"/>
    <property type="match status" value="5"/>
</dbReference>
<keyword evidence="9" id="KW-0325">Glycoprotein</keyword>
<sequence>MPQGSPVLLLLVSVALVDARVLRMLQARRSEAHSTGPQTLEAFTDGVSEEPVLFNHIYNINLPAMGSLCDVSVKSGGHASSQGGEFISPSDGESTKRTLDPGNHIVFTHRINIPNLACGCMGSGSGHSPPPPDVLSLLNRLQALEQEISSLRQLCQPTTGGCCDAATMDSSCSQKNYLVNIRLSSQILPARIHLRAALLRIWILTGHKDYLPACSGHGTFLLDICGCFCDNDWTGKNCSERRCPEDCSERGHCVDGTCICEEGFIGEDCSQQVSNCPENCNDRGLCVDGECVCDAAYGGLYCGELLCPMDCYDRGRCIDGKCYCEEGFTGEDCGKVKCPNGCHNKGHCINGECTCFEGFTGLDCSEKSCPNSCNGRGRCVNGVCICNKPYTGRDCGHLQCPNNCSGHGQCVNGACVCDSGFTAEDYCGQTKCLNNCNDNGYCVDGVCHCHPGFTGEDCIMKKCPNSCNDNGQCINGVCICIYPYTGTDCGEKQCPGDCSGLGRCVDGVFCVCDIGFMGEDCSQLGCPDDCSDRGQCVDGTCICITGYTGHDCSELLCPNDCHNRGRCINGQCLCQTGFSGYDCSKKRCPGRCSNRGRCVNGECICNAGFAGRDCSEFAFTPPENLHVTNVSAHTIDLAWEQETAVNEFHIKYVPTLPDGIELEVTVPGDQHSAFLQQLEPGIEYLISVFAILNGDQSIPVSARVATQLATPEGLRFTSIKDTSVTVEWDALDSNFDKWNLSFIPKNMAMGVQTWVLLLTFVSHVFLPGIDGPQDLAVTGATSSTMELSWRPGRVKPTKYVLVYWPSTGGVQNELILPGDATTSELRNLEPGTNYLMGLHAERGSHQSLPANVTGSIDGPQDLAVTGATSSTMELSWRPGRVKPTKYVLVYWPSTGGLQNELILPGDATTSELSNLEPGTNYLIGLHAERGSHQSLPANVTGSTSKLWFHQFHDKCDNIFVIFMTWNIVCAVPWMDIKLGRVIFFVLIPVIIGCCTLTVLLNVAVVDAPPSLDFREITDTSATVTWIPPRLISDAFRITYVPAKGGEPISITVDGANTEYPLTHLSPSTEYQVALFGLRDSQESQPTTGSFSTILKSPSGLMAVDVTATTAKLRWETDLDTVDEYIILYAAEDGENFSWNLQIYNTTTRIHPWTTVIIDMLMRFCIFFEPGLDPPRDLKVQNVDLHSATITWRPPRAITGYVLTYLDSDGSVQVINTATSHRLVDLGPSSRYTVQLYAVSDTGQSSTIDTVFSTGTGELFENPKDCGEMLLNGEKRNGVHTIYINGDKTKPFQVYCDMTTDGGGWIVFQRRQNGNVNFWQKWRTYEKGFGDINDEFWMGLQKLHLLTAQGRYDLRVDLRDSSQAVHAVYDQFSVGSSRSRFRLAVGKYSGTAGE</sequence>
<keyword evidence="7" id="KW-0677">Repeat</keyword>
<dbReference type="SMART" id="SM00060">
    <property type="entry name" value="FN3"/>
    <property type="match status" value="5"/>
</dbReference>
<evidence type="ECO:0000256" key="12">
    <source>
        <dbReference type="SAM" id="SignalP"/>
    </source>
</evidence>
<dbReference type="GeneTree" id="ENSGT00940000155188"/>
<evidence type="ECO:0000313" key="17">
    <source>
        <dbReference type="Proteomes" id="UP000694388"/>
    </source>
</evidence>
<keyword evidence="5 10" id="KW-0245">EGF-like domain</keyword>
<dbReference type="Gene3D" id="2.60.40.10">
    <property type="entry name" value="Immunoglobulins"/>
    <property type="match status" value="6"/>
</dbReference>
<dbReference type="Pfam" id="PF18720">
    <property type="entry name" value="EGF_Tenascin"/>
    <property type="match status" value="1"/>
</dbReference>
<keyword evidence="11" id="KW-0472">Membrane</keyword>
<evidence type="ECO:0000256" key="8">
    <source>
        <dbReference type="ARBA" id="ARBA00023157"/>
    </source>
</evidence>
<dbReference type="InterPro" id="IPR036056">
    <property type="entry name" value="Fibrinogen-like_C"/>
</dbReference>
<organism evidence="16 17">
    <name type="scientific">Eptatretus burgeri</name>
    <name type="common">Inshore hagfish</name>
    <dbReference type="NCBI Taxonomy" id="7764"/>
    <lineage>
        <taxon>Eukaryota</taxon>
        <taxon>Metazoa</taxon>
        <taxon>Chordata</taxon>
        <taxon>Craniata</taxon>
        <taxon>Vertebrata</taxon>
        <taxon>Cyclostomata</taxon>
        <taxon>Myxini</taxon>
        <taxon>Myxiniformes</taxon>
        <taxon>Myxinidae</taxon>
        <taxon>Eptatretinae</taxon>
        <taxon>Eptatretus</taxon>
    </lineage>
</organism>
<keyword evidence="11" id="KW-0812">Transmembrane</keyword>
<dbReference type="Gene3D" id="3.90.215.10">
    <property type="entry name" value="Gamma Fibrinogen, chain A, domain 1"/>
    <property type="match status" value="1"/>
</dbReference>
<evidence type="ECO:0000256" key="2">
    <source>
        <dbReference type="ARBA" id="ARBA00008673"/>
    </source>
</evidence>
<evidence type="ECO:0000256" key="11">
    <source>
        <dbReference type="SAM" id="Phobius"/>
    </source>
</evidence>
<keyword evidence="6 12" id="KW-0732">Signal</keyword>
<dbReference type="Pfam" id="PF25024">
    <property type="entry name" value="EGF_TEN"/>
    <property type="match status" value="2"/>
</dbReference>
<dbReference type="NCBIfam" id="NF040941">
    <property type="entry name" value="GGGWT_bact"/>
    <property type="match status" value="1"/>
</dbReference>
<dbReference type="PROSITE" id="PS01186">
    <property type="entry name" value="EGF_2"/>
    <property type="match status" value="5"/>
</dbReference>
<feature type="chain" id="PRO_5034205692" evidence="12">
    <location>
        <begin position="20"/>
        <end position="1393"/>
    </location>
</feature>
<evidence type="ECO:0000259" key="15">
    <source>
        <dbReference type="PROSITE" id="PS51406"/>
    </source>
</evidence>
<feature type="transmembrane region" description="Helical" evidence="11">
    <location>
        <begin position="981"/>
        <end position="1004"/>
    </location>
</feature>
<keyword evidence="3" id="KW-0964">Secreted</keyword>
<feature type="signal peptide" evidence="12">
    <location>
        <begin position="1"/>
        <end position="19"/>
    </location>
</feature>
<feature type="domain" description="Fibronectin type-III" evidence="14">
    <location>
        <begin position="621"/>
        <end position="713"/>
    </location>
</feature>
<dbReference type="InterPro" id="IPR041161">
    <property type="entry name" value="EGF_Tenascin"/>
</dbReference>
<keyword evidence="17" id="KW-1185">Reference proteome</keyword>
<evidence type="ECO:0000256" key="5">
    <source>
        <dbReference type="ARBA" id="ARBA00022536"/>
    </source>
</evidence>
<feature type="domain" description="EGF-like" evidence="13">
    <location>
        <begin position="490"/>
        <end position="522"/>
    </location>
</feature>
<keyword evidence="8 10" id="KW-1015">Disulfide bond</keyword>
<evidence type="ECO:0000256" key="10">
    <source>
        <dbReference type="PROSITE-ProRule" id="PRU00076"/>
    </source>
</evidence>
<evidence type="ECO:0000256" key="7">
    <source>
        <dbReference type="ARBA" id="ARBA00022737"/>
    </source>
</evidence>
<evidence type="ECO:0000256" key="1">
    <source>
        <dbReference type="ARBA" id="ARBA00004498"/>
    </source>
</evidence>
<dbReference type="OMA" id="LVYWPST"/>
<dbReference type="InterPro" id="IPR003961">
    <property type="entry name" value="FN3_dom"/>
</dbReference>
<evidence type="ECO:0000256" key="4">
    <source>
        <dbReference type="ARBA" id="ARBA00022530"/>
    </source>
</evidence>
<dbReference type="Ensembl" id="ENSEBUT00000025135.1">
    <property type="protein sequence ID" value="ENSEBUP00000024559.1"/>
    <property type="gene ID" value="ENSEBUG00000015122.1"/>
</dbReference>
<evidence type="ECO:0000256" key="6">
    <source>
        <dbReference type="ARBA" id="ARBA00022729"/>
    </source>
</evidence>
<comment type="subcellular location">
    <subcellularLocation>
        <location evidence="1">Secreted</location>
        <location evidence="1">Extracellular space</location>
        <location evidence="1">Extracellular matrix</location>
    </subcellularLocation>
</comment>
<feature type="disulfide bond" evidence="10">
    <location>
        <begin position="494"/>
        <end position="504"/>
    </location>
</feature>
<comment type="caution">
    <text evidence="10">Lacks conserved residue(s) required for the propagation of feature annotation.</text>
</comment>
<comment type="similarity">
    <text evidence="2">Belongs to the tenascin family.</text>
</comment>
<dbReference type="PROSITE" id="PS51406">
    <property type="entry name" value="FIBRINOGEN_C_2"/>
    <property type="match status" value="1"/>
</dbReference>
<evidence type="ECO:0000256" key="3">
    <source>
        <dbReference type="ARBA" id="ARBA00022525"/>
    </source>
</evidence>
<dbReference type="InterPro" id="IPR002181">
    <property type="entry name" value="Fibrinogen_a/b/g_C_dom"/>
</dbReference>
<dbReference type="PROSITE" id="PS00022">
    <property type="entry name" value="EGF_1"/>
    <property type="match status" value="5"/>
</dbReference>
<dbReference type="PANTHER" id="PTHR46708">
    <property type="entry name" value="TENASCIN"/>
    <property type="match status" value="1"/>
</dbReference>
<dbReference type="InterPro" id="IPR050991">
    <property type="entry name" value="ECM_Regulatory_Proteins"/>
</dbReference>
<dbReference type="SUPFAM" id="SSF49265">
    <property type="entry name" value="Fibronectin type III"/>
    <property type="match status" value="5"/>
</dbReference>
<keyword evidence="4" id="KW-0272">Extracellular matrix</keyword>
<reference evidence="16" key="1">
    <citation type="submission" date="2025-08" db="UniProtKB">
        <authorList>
            <consortium name="Ensembl"/>
        </authorList>
    </citation>
    <scope>IDENTIFICATION</scope>
</reference>
<dbReference type="SUPFAM" id="SSF56496">
    <property type="entry name" value="Fibrinogen C-terminal domain-like"/>
    <property type="match status" value="1"/>
</dbReference>
<feature type="transmembrane region" description="Helical" evidence="11">
    <location>
        <begin position="958"/>
        <end position="974"/>
    </location>
</feature>
<evidence type="ECO:0000313" key="16">
    <source>
        <dbReference type="Ensembl" id="ENSEBUP00000024559.1"/>
    </source>
</evidence>
<evidence type="ECO:0000256" key="9">
    <source>
        <dbReference type="ARBA" id="ARBA00023180"/>
    </source>
</evidence>
<dbReference type="Pfam" id="PF00147">
    <property type="entry name" value="Fibrinogen_C"/>
    <property type="match status" value="1"/>
</dbReference>
<dbReference type="InterPro" id="IPR014716">
    <property type="entry name" value="Fibrinogen_a/b/g_C_1"/>
</dbReference>
<accession>A0A8C4R408</accession>
<dbReference type="InterPro" id="IPR000742">
    <property type="entry name" value="EGF"/>
</dbReference>
<feature type="domain" description="Fibrinogen C-terminal" evidence="15">
    <location>
        <begin position="1256"/>
        <end position="1393"/>
    </location>
</feature>